<evidence type="ECO:0000313" key="3">
    <source>
        <dbReference type="EMBL" id="MBK1789084.1"/>
    </source>
</evidence>
<dbReference type="AlphaFoldDB" id="A0A934V8W2"/>
<dbReference type="InterPro" id="IPR002881">
    <property type="entry name" value="DUF58"/>
</dbReference>
<keyword evidence="4" id="KW-1185">Reference proteome</keyword>
<dbReference type="EMBL" id="JAENJH010000013">
    <property type="protein sequence ID" value="MBK1789084.1"/>
    <property type="molecule type" value="Genomic_DNA"/>
</dbReference>
<dbReference type="PANTHER" id="PTHR34351:SF1">
    <property type="entry name" value="SLR1927 PROTEIN"/>
    <property type="match status" value="1"/>
</dbReference>
<proteinExistence type="predicted"/>
<keyword evidence="1" id="KW-0812">Transmembrane</keyword>
<dbReference type="Pfam" id="PF01882">
    <property type="entry name" value="DUF58"/>
    <property type="match status" value="1"/>
</dbReference>
<evidence type="ECO:0000313" key="4">
    <source>
        <dbReference type="Proteomes" id="UP000635245"/>
    </source>
</evidence>
<comment type="caution">
    <text evidence="3">The sequence shown here is derived from an EMBL/GenBank/DDBJ whole genome shotgun (WGS) entry which is preliminary data.</text>
</comment>
<protein>
    <submittedName>
        <fullName evidence="3">DUF58 domain-containing protein</fullName>
    </submittedName>
</protein>
<reference evidence="3" key="1">
    <citation type="submission" date="2020-12" db="EMBL/GenBank/DDBJ databases">
        <title>Prauserella sp. ASG 168, a novel actinomycete isolated from cave rock.</title>
        <authorList>
            <person name="Suriyachadkun C."/>
        </authorList>
    </citation>
    <scope>NUCLEOTIDE SEQUENCE</scope>
    <source>
        <strain evidence="3">ASG 168</strain>
    </source>
</reference>
<name>A0A934V8W2_9PSEU</name>
<accession>A0A934V8W2</accession>
<feature type="domain" description="DUF58" evidence="2">
    <location>
        <begin position="191"/>
        <end position="298"/>
    </location>
</feature>
<gene>
    <name evidence="3" type="ORF">JHE00_32540</name>
</gene>
<dbReference type="Proteomes" id="UP000635245">
    <property type="component" value="Unassembled WGS sequence"/>
</dbReference>
<dbReference type="PANTHER" id="PTHR34351">
    <property type="entry name" value="SLR1927 PROTEIN-RELATED"/>
    <property type="match status" value="1"/>
</dbReference>
<keyword evidence="1" id="KW-1133">Transmembrane helix</keyword>
<feature type="transmembrane region" description="Helical" evidence="1">
    <location>
        <begin position="31"/>
        <end position="48"/>
    </location>
</feature>
<evidence type="ECO:0000259" key="2">
    <source>
        <dbReference type="Pfam" id="PF01882"/>
    </source>
</evidence>
<evidence type="ECO:0000256" key="1">
    <source>
        <dbReference type="SAM" id="Phobius"/>
    </source>
</evidence>
<keyword evidence="1" id="KW-0472">Membrane</keyword>
<dbReference type="RefSeq" id="WP_200325658.1">
    <property type="nucleotide sequence ID" value="NZ_JAENJH010000013.1"/>
</dbReference>
<organism evidence="3 4">
    <name type="scientific">Prauserella cavernicola</name>
    <dbReference type="NCBI Taxonomy" id="2800127"/>
    <lineage>
        <taxon>Bacteria</taxon>
        <taxon>Bacillati</taxon>
        <taxon>Actinomycetota</taxon>
        <taxon>Actinomycetes</taxon>
        <taxon>Pseudonocardiales</taxon>
        <taxon>Pseudonocardiaceae</taxon>
        <taxon>Prauserella</taxon>
    </lineage>
</organism>
<sequence>MRLTRRGVVVFVLAVVLLAGGHWGGYPLLRALGAVLLGAVVAAIVLTARGLRVAVERIVYPDRVERGSPAVARLRVRNPGTGRQPALLATDGLGDEPQTVRVRPLQPGAEATYHYELPTRRRGRLTVGPLTLHRVDPFALARNRLPTGETSALWVHPRQLPARALVGGHPRHHHEGASTDDSLRGSVDLQDVREYVPGDEVRHLHWKATARTGRLMVRDLADPQQPRFTVLLDTRPGSLSESSFEEGVDLAASLLSASARAGHHSRLVTSAGSDLPTAGGVHAARLLLDELAEVTQTGEAGAAVVPDLLSASRGTGGCLVLVTSPEAELTSLSWLRNRFSAIFLFALGELEQHAAAVAGARVLSAAGAEQAVRQWNEVAS</sequence>